<dbReference type="Pfam" id="PF14791">
    <property type="entry name" value="DNA_pol_B_thumb"/>
    <property type="match status" value="1"/>
</dbReference>
<feature type="region of interest" description="Disordered" evidence="3">
    <location>
        <begin position="427"/>
        <end position="459"/>
    </location>
</feature>
<dbReference type="GO" id="GO:0006303">
    <property type="term" value="P:double-strand break repair via nonhomologous end joining"/>
    <property type="evidence" value="ECO:0007669"/>
    <property type="project" value="TreeGrafter"/>
</dbReference>
<dbReference type="SUPFAM" id="SSF81301">
    <property type="entry name" value="Nucleotidyltransferase"/>
    <property type="match status" value="1"/>
</dbReference>
<dbReference type="Gene3D" id="3.40.50.10190">
    <property type="entry name" value="BRCT domain"/>
    <property type="match status" value="1"/>
</dbReference>
<dbReference type="Proteomes" id="UP001465755">
    <property type="component" value="Unassembled WGS sequence"/>
</dbReference>
<organism evidence="5 6">
    <name type="scientific">Symbiochloris irregularis</name>
    <dbReference type="NCBI Taxonomy" id="706552"/>
    <lineage>
        <taxon>Eukaryota</taxon>
        <taxon>Viridiplantae</taxon>
        <taxon>Chlorophyta</taxon>
        <taxon>core chlorophytes</taxon>
        <taxon>Trebouxiophyceae</taxon>
        <taxon>Trebouxiales</taxon>
        <taxon>Trebouxiaceae</taxon>
        <taxon>Symbiochloris</taxon>
    </lineage>
</organism>
<dbReference type="PANTHER" id="PTHR11276">
    <property type="entry name" value="DNA POLYMERASE TYPE-X FAMILY MEMBER"/>
    <property type="match status" value="1"/>
</dbReference>
<dbReference type="GO" id="GO:0005634">
    <property type="term" value="C:nucleus"/>
    <property type="evidence" value="ECO:0007669"/>
    <property type="project" value="TreeGrafter"/>
</dbReference>
<reference evidence="5 6" key="1">
    <citation type="journal article" date="2024" name="Nat. Commun.">
        <title>Phylogenomics reveals the evolutionary origins of lichenization in chlorophyte algae.</title>
        <authorList>
            <person name="Puginier C."/>
            <person name="Libourel C."/>
            <person name="Otte J."/>
            <person name="Skaloud P."/>
            <person name="Haon M."/>
            <person name="Grisel S."/>
            <person name="Petersen M."/>
            <person name="Berrin J.G."/>
            <person name="Delaux P.M."/>
            <person name="Dal Grande F."/>
            <person name="Keller J."/>
        </authorList>
    </citation>
    <scope>NUCLEOTIDE SEQUENCE [LARGE SCALE GENOMIC DNA]</scope>
    <source>
        <strain evidence="5 6">SAG 2036</strain>
    </source>
</reference>
<name>A0AAW1NTC1_9CHLO</name>
<dbReference type="GO" id="GO:0003887">
    <property type="term" value="F:DNA-directed DNA polymerase activity"/>
    <property type="evidence" value="ECO:0007669"/>
    <property type="project" value="InterPro"/>
</dbReference>
<evidence type="ECO:0000313" key="5">
    <source>
        <dbReference type="EMBL" id="KAK9792746.1"/>
    </source>
</evidence>
<dbReference type="EMBL" id="JALJOQ010000158">
    <property type="protein sequence ID" value="KAK9792746.1"/>
    <property type="molecule type" value="Genomic_DNA"/>
</dbReference>
<keyword evidence="1" id="KW-0808">Transferase</keyword>
<evidence type="ECO:0000313" key="6">
    <source>
        <dbReference type="Proteomes" id="UP001465755"/>
    </source>
</evidence>
<dbReference type="InterPro" id="IPR002054">
    <property type="entry name" value="DNA-dir_DNA_pol_X"/>
</dbReference>
<keyword evidence="2" id="KW-0548">Nucleotidyltransferase</keyword>
<dbReference type="Gene3D" id="3.30.460.10">
    <property type="entry name" value="Beta Polymerase, domain 2"/>
    <property type="match status" value="1"/>
</dbReference>
<dbReference type="SMART" id="SM00483">
    <property type="entry name" value="POLXc"/>
    <property type="match status" value="1"/>
</dbReference>
<dbReference type="AlphaFoldDB" id="A0AAW1NTC1"/>
<evidence type="ECO:0000259" key="4">
    <source>
        <dbReference type="PROSITE" id="PS50172"/>
    </source>
</evidence>
<accession>A0AAW1NTC1</accession>
<dbReference type="GO" id="GO:0003677">
    <property type="term" value="F:DNA binding"/>
    <property type="evidence" value="ECO:0007669"/>
    <property type="project" value="InterPro"/>
</dbReference>
<protein>
    <recommendedName>
        <fullName evidence="4">BRCT domain-containing protein</fullName>
    </recommendedName>
</protein>
<dbReference type="InterPro" id="IPR029398">
    <property type="entry name" value="PolB_thumb"/>
</dbReference>
<dbReference type="PROSITE" id="PS50172">
    <property type="entry name" value="BRCT"/>
    <property type="match status" value="1"/>
</dbReference>
<dbReference type="Gene3D" id="1.10.150.20">
    <property type="entry name" value="5' to 3' exonuclease, C-terminal subdomain"/>
    <property type="match status" value="1"/>
</dbReference>
<dbReference type="InterPro" id="IPR037160">
    <property type="entry name" value="DNA_Pol_thumb_sf"/>
</dbReference>
<feature type="domain" description="BRCT" evidence="4">
    <location>
        <begin position="18"/>
        <end position="99"/>
    </location>
</feature>
<feature type="compositionally biased region" description="Basic and acidic residues" evidence="3">
    <location>
        <begin position="429"/>
        <end position="444"/>
    </location>
</feature>
<dbReference type="InterPro" id="IPR036420">
    <property type="entry name" value="BRCT_dom_sf"/>
</dbReference>
<dbReference type="PRINTS" id="PR00869">
    <property type="entry name" value="DNAPOLX"/>
</dbReference>
<dbReference type="InterPro" id="IPR022312">
    <property type="entry name" value="DNA_pol_X"/>
</dbReference>
<proteinExistence type="predicted"/>
<gene>
    <name evidence="5" type="ORF">WJX73_004619</name>
</gene>
<keyword evidence="6" id="KW-1185">Reference proteome</keyword>
<evidence type="ECO:0000256" key="3">
    <source>
        <dbReference type="SAM" id="MobiDB-lite"/>
    </source>
</evidence>
<sequence>MKRKAASDDVATGKQSHTTTGFLAGVKVFFVRKSIPHADKRIAVWTTALEKQGGKIAKSAKRRRISHFVLGELPVGDDLQLGQAKAVSTGWLEACLARGARQAEAGHLWISRKDSSPEGGGAGHEAEEHGRHYHLHRWLGHWKPEYDSFHTALQVVLQAKFGPGLPENQHIVKVMSQLGKYEGALAADYNSSGQAALGGEAFNRRAMLFDRVAAIVKACSFVITADLSPHDIPYGGEGMVARIHSIVERGSTDDLDAHRSGGMLYDGKGVPRGPDACGGAARHAMSRLQGVGSKNAAAWYNLGLRTVEDVVREAQPGGLLSPDSERKLNVIEAFSVRHHADLLADVPPEDVTEIRELVMKLLTKQTGPGWVMQSTGGERRGKAAHDADFLLFHPTRKDIKGVTRALADELIRRGRLVPPGQGYCAIQVGKDEANQSKPKKESTSKKGNGLPGDSPSLAEDRHDRILGIYITRSGHMRRTDLVMCPWRERAFALLGWTGSRQYVRFLREHAGNCGMKLSSHCLKITDSGKLVPYESPPLNVHKEPWWPPGWDPGTLAHPRAVQTESDIFELLGLPYREPYERQA</sequence>
<comment type="caution">
    <text evidence="5">The sequence shown here is derived from an EMBL/GenBank/DDBJ whole genome shotgun (WGS) entry which is preliminary data.</text>
</comment>
<dbReference type="PANTHER" id="PTHR11276:SF28">
    <property type="entry name" value="DNA POLYMERASE LAMBDA"/>
    <property type="match status" value="1"/>
</dbReference>
<dbReference type="Gene3D" id="3.30.210.10">
    <property type="entry name" value="DNA polymerase, thumb domain"/>
    <property type="match status" value="1"/>
</dbReference>
<dbReference type="InterPro" id="IPR043519">
    <property type="entry name" value="NT_sf"/>
</dbReference>
<dbReference type="InterPro" id="IPR001357">
    <property type="entry name" value="BRCT_dom"/>
</dbReference>
<evidence type="ECO:0000256" key="1">
    <source>
        <dbReference type="ARBA" id="ARBA00022679"/>
    </source>
</evidence>
<dbReference type="SUPFAM" id="SSF52113">
    <property type="entry name" value="BRCT domain"/>
    <property type="match status" value="1"/>
</dbReference>
<evidence type="ECO:0000256" key="2">
    <source>
        <dbReference type="ARBA" id="ARBA00022695"/>
    </source>
</evidence>